<organism evidence="1 2">
    <name type="scientific">Leptolyngbya boryana NIES-2135</name>
    <dbReference type="NCBI Taxonomy" id="1973484"/>
    <lineage>
        <taxon>Bacteria</taxon>
        <taxon>Bacillati</taxon>
        <taxon>Cyanobacteriota</taxon>
        <taxon>Cyanophyceae</taxon>
        <taxon>Leptolyngbyales</taxon>
        <taxon>Leptolyngbyaceae</taxon>
        <taxon>Leptolyngbya group</taxon>
        <taxon>Leptolyngbya</taxon>
    </lineage>
</organism>
<protein>
    <submittedName>
        <fullName evidence="1">Uncharacterized protein</fullName>
    </submittedName>
</protein>
<evidence type="ECO:0000313" key="2">
    <source>
        <dbReference type="Proteomes" id="UP000217895"/>
    </source>
</evidence>
<keyword evidence="2" id="KW-1185">Reference proteome</keyword>
<reference evidence="1 2" key="1">
    <citation type="submission" date="2017-06" db="EMBL/GenBank/DDBJ databases">
        <title>Genome sequencing of cyanobaciteial culture collection at National Institute for Environmental Studies (NIES).</title>
        <authorList>
            <person name="Hirose Y."/>
            <person name="Shimura Y."/>
            <person name="Fujisawa T."/>
            <person name="Nakamura Y."/>
            <person name="Kawachi M."/>
        </authorList>
    </citation>
    <scope>NUCLEOTIDE SEQUENCE [LARGE SCALE GENOMIC DNA]</scope>
    <source>
        <strain evidence="1 2">NIES-2135</strain>
    </source>
</reference>
<dbReference type="Proteomes" id="UP000217895">
    <property type="component" value="Chromosome"/>
</dbReference>
<gene>
    <name evidence="1" type="ORF">NIES2135_54100</name>
</gene>
<dbReference type="AlphaFoldDB" id="A0A1Z4JPE7"/>
<sequence>MRLSFEPLIEELSDAALEAVGLTKSDVEDEDE</sequence>
<accession>A0A1Z4JPE7</accession>
<name>A0A1Z4JPE7_LEPBY</name>
<dbReference type="EMBL" id="AP018203">
    <property type="protein sequence ID" value="BAY58537.1"/>
    <property type="molecule type" value="Genomic_DNA"/>
</dbReference>
<evidence type="ECO:0000313" key="1">
    <source>
        <dbReference type="EMBL" id="BAY58537.1"/>
    </source>
</evidence>
<proteinExistence type="predicted"/>